<name>A0ABT0L6F4_9GAMM</name>
<organism evidence="1 2">
    <name type="scientific">Shewanella surugensis</name>
    <dbReference type="NCBI Taxonomy" id="212020"/>
    <lineage>
        <taxon>Bacteria</taxon>
        <taxon>Pseudomonadati</taxon>
        <taxon>Pseudomonadota</taxon>
        <taxon>Gammaproteobacteria</taxon>
        <taxon>Alteromonadales</taxon>
        <taxon>Shewanellaceae</taxon>
        <taxon>Shewanella</taxon>
    </lineage>
</organism>
<dbReference type="EMBL" id="JAKIKS010000004">
    <property type="protein sequence ID" value="MCL1123271.1"/>
    <property type="molecule type" value="Genomic_DNA"/>
</dbReference>
<accession>A0ABT0L6F4</accession>
<evidence type="ECO:0008006" key="3">
    <source>
        <dbReference type="Google" id="ProtNLM"/>
    </source>
</evidence>
<protein>
    <recommendedName>
        <fullName evidence="3">Transmembrane protein</fullName>
    </recommendedName>
</protein>
<gene>
    <name evidence="1" type="ORF">L2764_01935</name>
</gene>
<dbReference type="Proteomes" id="UP001203423">
    <property type="component" value="Unassembled WGS sequence"/>
</dbReference>
<proteinExistence type="predicted"/>
<comment type="caution">
    <text evidence="1">The sequence shown here is derived from an EMBL/GenBank/DDBJ whole genome shotgun (WGS) entry which is preliminary data.</text>
</comment>
<dbReference type="RefSeq" id="WP_248938555.1">
    <property type="nucleotide sequence ID" value="NZ_JAKIKS010000004.1"/>
</dbReference>
<evidence type="ECO:0000313" key="1">
    <source>
        <dbReference type="EMBL" id="MCL1123271.1"/>
    </source>
</evidence>
<evidence type="ECO:0000313" key="2">
    <source>
        <dbReference type="Proteomes" id="UP001203423"/>
    </source>
</evidence>
<reference evidence="1 2" key="1">
    <citation type="submission" date="2022-01" db="EMBL/GenBank/DDBJ databases">
        <title>Whole genome-based taxonomy of the Shewanellaceae.</title>
        <authorList>
            <person name="Martin-Rodriguez A.J."/>
        </authorList>
    </citation>
    <scope>NUCLEOTIDE SEQUENCE [LARGE SCALE GENOMIC DNA]</scope>
    <source>
        <strain evidence="1 2">DSM 17177</strain>
    </source>
</reference>
<keyword evidence="2" id="KW-1185">Reference proteome</keyword>
<sequence>MNKSNLVTLLLFIVLLLQLENNMISKTFFVHFSLLELSFQLEVSLFEHSAVNGNPIDGMQQV</sequence>